<comment type="caution">
    <text evidence="3">The sequence shown here is derived from an EMBL/GenBank/DDBJ whole genome shotgun (WGS) entry which is preliminary data.</text>
</comment>
<dbReference type="PANTHER" id="PTHR12994">
    <property type="entry name" value="SECERNIN"/>
    <property type="match status" value="1"/>
</dbReference>
<name>A0A1Q9CQR1_SYMMI</name>
<feature type="chain" id="PRO_5012503144" evidence="2">
    <location>
        <begin position="16"/>
        <end position="786"/>
    </location>
</feature>
<dbReference type="OMA" id="KDHIYNT"/>
<dbReference type="OrthoDB" id="5175656at2759"/>
<reference evidence="3 4" key="1">
    <citation type="submission" date="2016-02" db="EMBL/GenBank/DDBJ databases">
        <title>Genome analysis of coral dinoflagellate symbionts highlights evolutionary adaptations to a symbiotic lifestyle.</title>
        <authorList>
            <person name="Aranda M."/>
            <person name="Li Y."/>
            <person name="Liew Y.J."/>
            <person name="Baumgarten S."/>
            <person name="Simakov O."/>
            <person name="Wilson M."/>
            <person name="Piel J."/>
            <person name="Ashoor H."/>
            <person name="Bougouffa S."/>
            <person name="Bajic V.B."/>
            <person name="Ryu T."/>
            <person name="Ravasi T."/>
            <person name="Bayer T."/>
            <person name="Micklem G."/>
            <person name="Kim H."/>
            <person name="Bhak J."/>
            <person name="Lajeunesse T.C."/>
            <person name="Voolstra C.R."/>
        </authorList>
    </citation>
    <scope>NUCLEOTIDE SEQUENCE [LARGE SCALE GENOMIC DNA]</scope>
    <source>
        <strain evidence="3 4">CCMP2467</strain>
    </source>
</reference>
<protein>
    <submittedName>
        <fullName evidence="3">Putative dipeptidase</fullName>
    </submittedName>
</protein>
<gene>
    <name evidence="3" type="primary">pipD</name>
    <name evidence="3" type="ORF">AK812_SmicGene33770</name>
</gene>
<evidence type="ECO:0000256" key="2">
    <source>
        <dbReference type="SAM" id="SignalP"/>
    </source>
</evidence>
<evidence type="ECO:0000256" key="1">
    <source>
        <dbReference type="ARBA" id="ARBA00005705"/>
    </source>
</evidence>
<dbReference type="Pfam" id="PF03577">
    <property type="entry name" value="Peptidase_C69"/>
    <property type="match status" value="1"/>
</dbReference>
<dbReference type="InterPro" id="IPR005322">
    <property type="entry name" value="Peptidase_C69"/>
</dbReference>
<evidence type="ECO:0000313" key="3">
    <source>
        <dbReference type="EMBL" id="OLP85259.1"/>
    </source>
</evidence>
<dbReference type="AlphaFoldDB" id="A0A1Q9CQR1"/>
<dbReference type="GO" id="GO:0016805">
    <property type="term" value="F:dipeptidase activity"/>
    <property type="evidence" value="ECO:0007669"/>
    <property type="project" value="InterPro"/>
</dbReference>
<dbReference type="GO" id="GO:0006508">
    <property type="term" value="P:proteolysis"/>
    <property type="evidence" value="ECO:0007669"/>
    <property type="project" value="InterPro"/>
</dbReference>
<keyword evidence="2" id="KW-0732">Signal</keyword>
<dbReference type="PANTHER" id="PTHR12994:SF17">
    <property type="entry name" value="LD30995P"/>
    <property type="match status" value="1"/>
</dbReference>
<comment type="similarity">
    <text evidence="1">Belongs to the peptidase C69 family. Secernin subfamily.</text>
</comment>
<sequence length="786" mass="86578">MRRICAVLGLAGAHGCTIVAVGKDASATGFPIVSHSDDSGPSTTDVRLVRVPRQKWPKGSTRKLFEWHIPYPRMVTSSLGPAYEPVDGQEEFVPIGEIPQVEETWAYWDTEYGMQNEWGLSIGESTGTGMTVGWPATPDKPWGFCRVGIEDLTKLAMERCRTARCAVQTMGDIAVDQGFFSSDSGSPDKPAYSGSSEVLVVGDAEPGELWIFNVLTGRNNASAIWAAQRVPSNHVVAVGNSFTIRSLNLSDPENNLFSPGVTDLAVEKGWWHPSEAKFPGVFDFFGAYGYQPTAENTAIEDIASIRNLMAYYSGRRMWRIFSLLSPSEGEKLDPNLGNLPKTKNPYPPSVPAPRGSVTRSMVMNTLRDHYEGTPYDLTKGMAAGPHGTPNRGPITGIKGQWERAISMFRTAYSYVLEIRPNRRSITWFGYDAAHGTAWMPFYGSSPIPAPQMYTAHGLNMSTFNTDAAWWAFNLVNQYSDINFQLINGEARAKAGEIELEAAKLVKVWEASIDSSGEEDDLAILAAKTNAYAEAKVQEWWKFAWYLIAKYGRQVVTYNESSVGGVNYTGQIYPQWWLQSPDVGFTSWSPKGPWIGVPDIGCAVPTQLSLQSNHTWAVLALVPLAYFAGLWHGRRPKVAEGYLALEEEHQQQEDEEEEEQKQIVWNVIGLMIIVTFGSSLDIVAIQAEMAGQKIVKWMQKDRVWIDFARKRLVTIGVGNLVSGHPVMADGSSFPADTLPKRLQGPGGCERFAGRAGGLAALAALRHLWMCRFIEVPAAPGGDLQRTG</sequence>
<keyword evidence="4" id="KW-1185">Reference proteome</keyword>
<feature type="signal peptide" evidence="2">
    <location>
        <begin position="1"/>
        <end position="15"/>
    </location>
</feature>
<dbReference type="GO" id="GO:0070004">
    <property type="term" value="F:cysteine-type exopeptidase activity"/>
    <property type="evidence" value="ECO:0007669"/>
    <property type="project" value="InterPro"/>
</dbReference>
<evidence type="ECO:0000313" key="4">
    <source>
        <dbReference type="Proteomes" id="UP000186817"/>
    </source>
</evidence>
<dbReference type="EMBL" id="LSRX01000986">
    <property type="protein sequence ID" value="OLP85259.1"/>
    <property type="molecule type" value="Genomic_DNA"/>
</dbReference>
<proteinExistence type="inferred from homology"/>
<dbReference type="Proteomes" id="UP000186817">
    <property type="component" value="Unassembled WGS sequence"/>
</dbReference>
<accession>A0A1Q9CQR1</accession>
<organism evidence="3 4">
    <name type="scientific">Symbiodinium microadriaticum</name>
    <name type="common">Dinoflagellate</name>
    <name type="synonym">Zooxanthella microadriatica</name>
    <dbReference type="NCBI Taxonomy" id="2951"/>
    <lineage>
        <taxon>Eukaryota</taxon>
        <taxon>Sar</taxon>
        <taxon>Alveolata</taxon>
        <taxon>Dinophyceae</taxon>
        <taxon>Suessiales</taxon>
        <taxon>Symbiodiniaceae</taxon>
        <taxon>Symbiodinium</taxon>
    </lineage>
</organism>